<reference evidence="2 3" key="1">
    <citation type="submission" date="2016-03" db="EMBL/GenBank/DDBJ databases">
        <authorList>
            <person name="Ploux O."/>
        </authorList>
    </citation>
    <scope>NUCLEOTIDE SEQUENCE [LARGE SCALE GENOMIC DNA]</scope>
    <source>
        <strain evidence="2 3">UAMH 11012</strain>
    </source>
</reference>
<evidence type="ECO:0000313" key="3">
    <source>
        <dbReference type="Proteomes" id="UP000184330"/>
    </source>
</evidence>
<protein>
    <recommendedName>
        <fullName evidence="1">Heterokaryon incompatibility domain-containing protein</fullName>
    </recommendedName>
</protein>
<dbReference type="Pfam" id="PF06985">
    <property type="entry name" value="HET"/>
    <property type="match status" value="1"/>
</dbReference>
<proteinExistence type="predicted"/>
<evidence type="ECO:0000313" key="2">
    <source>
        <dbReference type="EMBL" id="CZR56136.1"/>
    </source>
</evidence>
<dbReference type="EMBL" id="FJOG01000007">
    <property type="protein sequence ID" value="CZR56136.1"/>
    <property type="molecule type" value="Genomic_DNA"/>
</dbReference>
<sequence length="477" mass="54346">MRQRAPRHRQIKTNSAMIAKSLISVGSKTGFREWQSSGRVPWSVEEVKLHVRADTSSATLETRAYSSQILAANKDLDRSKSRPSQLRAFTFYEDHQRDEGRAFIFYNDPIFVTVAVVKSDIEVDEFSFREHGYLTCCPSHKLHDRNRTSGKLINCEKGTIVRADTPYTYVTLSYIWGKMSNLKVERRAGQAKVPQELPAVLLDAIGVTKALGFRYLWVDQLCIDQEDEASYLVQLQRVGNIYCRGAVTLVAATSDGDAASDLPGPRHPQDPARQFRSRSTTWNTRAWTYQEAVLSKRLLFSMDEGVYFKHGDLQRSESRLKHRSFGIGPDSFMRDSDDSDYEYYHFEVSKFTNRNMSNPQDSLSAFLGVLNLYKSASCDSELGYLTLYGLPVGLYMSEISWSGNSGIASSLRNDELQIVPLNIADRPDDVRCFKAFFLVLRRRDGCFERVGAIRAGFDEVFEWEKEPEQLERKDPSS</sequence>
<dbReference type="InterPro" id="IPR010730">
    <property type="entry name" value="HET"/>
</dbReference>
<dbReference type="OrthoDB" id="3563405at2759"/>
<gene>
    <name evidence="2" type="ORF">PAC_06024</name>
</gene>
<organism evidence="2 3">
    <name type="scientific">Phialocephala subalpina</name>
    <dbReference type="NCBI Taxonomy" id="576137"/>
    <lineage>
        <taxon>Eukaryota</taxon>
        <taxon>Fungi</taxon>
        <taxon>Dikarya</taxon>
        <taxon>Ascomycota</taxon>
        <taxon>Pezizomycotina</taxon>
        <taxon>Leotiomycetes</taxon>
        <taxon>Helotiales</taxon>
        <taxon>Mollisiaceae</taxon>
        <taxon>Phialocephala</taxon>
        <taxon>Phialocephala fortinii species complex</taxon>
    </lineage>
</organism>
<feature type="domain" description="Heterokaryon incompatibility" evidence="1">
    <location>
        <begin position="169"/>
        <end position="287"/>
    </location>
</feature>
<dbReference type="Proteomes" id="UP000184330">
    <property type="component" value="Unassembled WGS sequence"/>
</dbReference>
<accession>A0A1L7WTQ0</accession>
<dbReference type="PANTHER" id="PTHR33112">
    <property type="entry name" value="DOMAIN PROTEIN, PUTATIVE-RELATED"/>
    <property type="match status" value="1"/>
</dbReference>
<dbReference type="AlphaFoldDB" id="A0A1L7WTQ0"/>
<evidence type="ECO:0000259" key="1">
    <source>
        <dbReference type="Pfam" id="PF06985"/>
    </source>
</evidence>
<name>A0A1L7WTQ0_9HELO</name>
<dbReference type="PANTHER" id="PTHR33112:SF1">
    <property type="entry name" value="HETEROKARYON INCOMPATIBILITY DOMAIN-CONTAINING PROTEIN"/>
    <property type="match status" value="1"/>
</dbReference>
<keyword evidence="3" id="KW-1185">Reference proteome</keyword>
<dbReference type="STRING" id="576137.A0A1L7WTQ0"/>